<keyword evidence="2" id="KW-0596">Phosphopantetheine</keyword>
<reference evidence="5 6" key="1">
    <citation type="journal article" date="2015" name="Genome Announc.">
        <title>Draft Genome Sequence of Mycobacterium obuense Strain UC1, Isolated from Patient Sputum.</title>
        <authorList>
            <person name="Greninger A.L."/>
            <person name="Cunningham G."/>
            <person name="Hsu E.D."/>
            <person name="Yu J.M."/>
            <person name="Chiu C.Y."/>
            <person name="Miller S."/>
        </authorList>
    </citation>
    <scope>NUCLEOTIDE SEQUENCE [LARGE SCALE GENOMIC DNA]</scope>
    <source>
        <strain evidence="5 6">UC1</strain>
    </source>
</reference>
<dbReference type="AlphaFoldDB" id="A0A0M2WDJ6"/>
<dbReference type="InterPro" id="IPR020802">
    <property type="entry name" value="TesA-like"/>
</dbReference>
<sequence>PGGHRDPHYLAHTITNHHITAIDFVPSMLDAFLDEPTITDITTLTRVTVGGEALTPDLLRRYHHHFPHTPLHNLYGPTETAVDVLGWTSHNTDHDTPVALGTPGWNITTHVLDDHLNPVPDNTPGELYLAGPQLAHGYLNQPHTTATRFIANPHQPGHRMYRTGDLVRWHTHTPDDTPVLHYLGRTDDQIKLRGIRIEPTDIETTLTRHPTITTTRVAVRGNRLIGYYLSDADVDADALRAYATAALPSHMVPAAFVKVDAFPLTPSGKLDRNALPDPVLSATVGRPPSTARQRRLCELFGDILGTPVDSIDTDFFELGGHSLLLVRLASILRREFADVAEHLSVADLMIASTVTAVDALLSGQSDAGPGSFAPVLPLRSAGTAAPLFCLPPASGLGWPYAALKHVLPTDIPLYALQSPLFSGGRLSGDLAALASDYADSIEVVAADGPVHLLGWSFGGVLALLTAQELLRRGRRIGTVAMLDSYPEVADADSGADHLLDRDAVLARVLAEMGFPVDPVDRLTVEQAIELMKEQGDAITVLDDQHIASAIENYIAAERFTVGADYGRYDGDVFFVDAAHEVDHLGTASPAWRPHIGGEMTTVSAPFRHSDLLDIAALEHYGPALVEMLMREEKS</sequence>
<dbReference type="PROSITE" id="PS50075">
    <property type="entry name" value="CARRIER"/>
    <property type="match status" value="1"/>
</dbReference>
<dbReference type="STRING" id="1807.MOBUDSM44075_01600"/>
<dbReference type="InterPro" id="IPR025110">
    <property type="entry name" value="AMP-bd_C"/>
</dbReference>
<dbReference type="GO" id="GO:0044550">
    <property type="term" value="P:secondary metabolite biosynthetic process"/>
    <property type="evidence" value="ECO:0007669"/>
    <property type="project" value="TreeGrafter"/>
</dbReference>
<proteinExistence type="predicted"/>
<dbReference type="InterPro" id="IPR036736">
    <property type="entry name" value="ACP-like_sf"/>
</dbReference>
<dbReference type="Gene3D" id="3.40.50.1820">
    <property type="entry name" value="alpha/beta hydrolase"/>
    <property type="match status" value="1"/>
</dbReference>
<dbReference type="Gene3D" id="3.40.50.12780">
    <property type="entry name" value="N-terminal domain of ligase-like"/>
    <property type="match status" value="1"/>
</dbReference>
<dbReference type="PANTHER" id="PTHR45527">
    <property type="entry name" value="NONRIBOSOMAL PEPTIDE SYNTHETASE"/>
    <property type="match status" value="1"/>
</dbReference>
<evidence type="ECO:0000313" key="6">
    <source>
        <dbReference type="Proteomes" id="UP000034150"/>
    </source>
</evidence>
<comment type="caution">
    <text evidence="5">The sequence shown here is derived from an EMBL/GenBank/DDBJ whole genome shotgun (WGS) entry which is preliminary data.</text>
</comment>
<gene>
    <name evidence="5" type="ORF">WN67_31095</name>
</gene>
<evidence type="ECO:0000256" key="3">
    <source>
        <dbReference type="ARBA" id="ARBA00022553"/>
    </source>
</evidence>
<comment type="cofactor">
    <cofactor evidence="1">
        <name>pantetheine 4'-phosphate</name>
        <dbReference type="ChEBI" id="CHEBI:47942"/>
    </cofactor>
</comment>
<dbReference type="Gene3D" id="3.30.300.30">
    <property type="match status" value="1"/>
</dbReference>
<dbReference type="GO" id="GO:0043041">
    <property type="term" value="P:amino acid activation for nonribosomal peptide biosynthetic process"/>
    <property type="evidence" value="ECO:0007669"/>
    <property type="project" value="TreeGrafter"/>
</dbReference>
<dbReference type="InterPro" id="IPR042099">
    <property type="entry name" value="ANL_N_sf"/>
</dbReference>
<dbReference type="Pfam" id="PF00550">
    <property type="entry name" value="PP-binding"/>
    <property type="match status" value="1"/>
</dbReference>
<dbReference type="GO" id="GO:0031177">
    <property type="term" value="F:phosphopantetheine binding"/>
    <property type="evidence" value="ECO:0007669"/>
    <property type="project" value="TreeGrafter"/>
</dbReference>
<dbReference type="Pfam" id="PF00975">
    <property type="entry name" value="Thioesterase"/>
    <property type="match status" value="1"/>
</dbReference>
<protein>
    <submittedName>
        <fullName evidence="5">Thioester reductase</fullName>
    </submittedName>
</protein>
<dbReference type="SUPFAM" id="SSF56801">
    <property type="entry name" value="Acetyl-CoA synthetase-like"/>
    <property type="match status" value="1"/>
</dbReference>
<dbReference type="InterPro" id="IPR029058">
    <property type="entry name" value="AB_hydrolase_fold"/>
</dbReference>
<dbReference type="Proteomes" id="UP000034150">
    <property type="component" value="Unassembled WGS sequence"/>
</dbReference>
<evidence type="ECO:0000256" key="1">
    <source>
        <dbReference type="ARBA" id="ARBA00001957"/>
    </source>
</evidence>
<dbReference type="InterPro" id="IPR009081">
    <property type="entry name" value="PP-bd_ACP"/>
</dbReference>
<keyword evidence="3" id="KW-0597">Phosphoprotein</keyword>
<feature type="domain" description="Carrier" evidence="4">
    <location>
        <begin position="287"/>
        <end position="365"/>
    </location>
</feature>
<accession>A0A0M2WDJ6</accession>
<dbReference type="RefSeq" id="WP_046361314.1">
    <property type="nucleotide sequence ID" value="NZ_LAUZ02000002.1"/>
</dbReference>
<evidence type="ECO:0000313" key="5">
    <source>
        <dbReference type="EMBL" id="KKO60909.1"/>
    </source>
</evidence>
<dbReference type="SUPFAM" id="SSF47336">
    <property type="entry name" value="ACP-like"/>
    <property type="match status" value="1"/>
</dbReference>
<evidence type="ECO:0000256" key="2">
    <source>
        <dbReference type="ARBA" id="ARBA00022450"/>
    </source>
</evidence>
<dbReference type="InterPro" id="IPR045851">
    <property type="entry name" value="AMP-bd_C_sf"/>
</dbReference>
<dbReference type="EMBL" id="LAUZ02000002">
    <property type="protein sequence ID" value="KKO60909.1"/>
    <property type="molecule type" value="Genomic_DNA"/>
</dbReference>
<dbReference type="InterPro" id="IPR001031">
    <property type="entry name" value="Thioesterase"/>
</dbReference>
<dbReference type="InterPro" id="IPR006162">
    <property type="entry name" value="Ppantetheine_attach_site"/>
</dbReference>
<dbReference type="Pfam" id="PF13193">
    <property type="entry name" value="AMP-binding_C"/>
    <property type="match status" value="1"/>
</dbReference>
<dbReference type="PROSITE" id="PS00012">
    <property type="entry name" value="PHOSPHOPANTETHEINE"/>
    <property type="match status" value="1"/>
</dbReference>
<organism evidence="5 6">
    <name type="scientific">Mycolicibacterium obuense</name>
    <dbReference type="NCBI Taxonomy" id="1807"/>
    <lineage>
        <taxon>Bacteria</taxon>
        <taxon>Bacillati</taxon>
        <taxon>Actinomycetota</taxon>
        <taxon>Actinomycetes</taxon>
        <taxon>Mycobacteriales</taxon>
        <taxon>Mycobacteriaceae</taxon>
        <taxon>Mycolicibacterium</taxon>
    </lineage>
</organism>
<dbReference type="PATRIC" id="fig|1807.13.peg.304"/>
<evidence type="ECO:0000259" key="4">
    <source>
        <dbReference type="PROSITE" id="PS50075"/>
    </source>
</evidence>
<dbReference type="SMART" id="SM00824">
    <property type="entry name" value="PKS_TE"/>
    <property type="match status" value="1"/>
</dbReference>
<dbReference type="InterPro" id="IPR000873">
    <property type="entry name" value="AMP-dep_synth/lig_dom"/>
</dbReference>
<name>A0A0M2WDJ6_9MYCO</name>
<dbReference type="GO" id="GO:0005737">
    <property type="term" value="C:cytoplasm"/>
    <property type="evidence" value="ECO:0007669"/>
    <property type="project" value="TreeGrafter"/>
</dbReference>
<feature type="non-terminal residue" evidence="5">
    <location>
        <position position="1"/>
    </location>
</feature>
<dbReference type="Pfam" id="PF00501">
    <property type="entry name" value="AMP-binding"/>
    <property type="match status" value="1"/>
</dbReference>
<keyword evidence="6" id="KW-1185">Reference proteome</keyword>
<dbReference type="SUPFAM" id="SSF53474">
    <property type="entry name" value="alpha/beta-Hydrolases"/>
    <property type="match status" value="1"/>
</dbReference>
<dbReference type="PANTHER" id="PTHR45527:SF1">
    <property type="entry name" value="FATTY ACID SYNTHASE"/>
    <property type="match status" value="1"/>
</dbReference>